<proteinExistence type="predicted"/>
<keyword evidence="4" id="KW-1185">Reference proteome</keyword>
<evidence type="ECO:0000259" key="2">
    <source>
        <dbReference type="Pfam" id="PF11127"/>
    </source>
</evidence>
<protein>
    <recommendedName>
        <fullName evidence="2">Inner membrane protein YgaP-like transmembrane domain-containing protein</fullName>
    </recommendedName>
</protein>
<reference evidence="3 4" key="1">
    <citation type="submission" date="2018-04" db="EMBL/GenBank/DDBJ databases">
        <title>Genomic Encyclopedia of Archaeal and Bacterial Type Strains, Phase II (KMG-II): from individual species to whole genera.</title>
        <authorList>
            <person name="Goeker M."/>
        </authorList>
    </citation>
    <scope>NUCLEOTIDE SEQUENCE [LARGE SCALE GENOMIC DNA]</scope>
    <source>
        <strain evidence="3 4">DSM 45169</strain>
    </source>
</reference>
<dbReference type="Pfam" id="PF11127">
    <property type="entry name" value="YgaP-like_TM"/>
    <property type="match status" value="1"/>
</dbReference>
<name>A0A2T4Z6G8_9BACL</name>
<evidence type="ECO:0000256" key="1">
    <source>
        <dbReference type="SAM" id="Phobius"/>
    </source>
</evidence>
<sequence length="70" mass="7662">MQKNVGTIDALLRITFGLAGLAWSAARLTRRTDSIRALFIAILAGMKVAEGITRFCPMLHFIGVSSKEVR</sequence>
<dbReference type="OrthoDB" id="5405951at2"/>
<feature type="domain" description="Inner membrane protein YgaP-like transmembrane" evidence="2">
    <location>
        <begin position="1"/>
        <end position="67"/>
    </location>
</feature>
<organism evidence="3 4">
    <name type="scientific">Desmospora activa DSM 45169</name>
    <dbReference type="NCBI Taxonomy" id="1121389"/>
    <lineage>
        <taxon>Bacteria</taxon>
        <taxon>Bacillati</taxon>
        <taxon>Bacillota</taxon>
        <taxon>Bacilli</taxon>
        <taxon>Bacillales</taxon>
        <taxon>Thermoactinomycetaceae</taxon>
        <taxon>Desmospora</taxon>
    </lineage>
</organism>
<evidence type="ECO:0000313" key="4">
    <source>
        <dbReference type="Proteomes" id="UP000241639"/>
    </source>
</evidence>
<keyword evidence="1" id="KW-0472">Membrane</keyword>
<keyword evidence="1" id="KW-0812">Transmembrane</keyword>
<evidence type="ECO:0000313" key="3">
    <source>
        <dbReference type="EMBL" id="PTM57482.1"/>
    </source>
</evidence>
<dbReference type="AlphaFoldDB" id="A0A2T4Z6G8"/>
<dbReference type="EMBL" id="PZZP01000001">
    <property type="protein sequence ID" value="PTM57482.1"/>
    <property type="molecule type" value="Genomic_DNA"/>
</dbReference>
<gene>
    <name evidence="3" type="ORF">C8J48_0030</name>
</gene>
<feature type="transmembrane region" description="Helical" evidence="1">
    <location>
        <begin position="6"/>
        <end position="26"/>
    </location>
</feature>
<dbReference type="InterPro" id="IPR021309">
    <property type="entry name" value="YgaP-like_TM"/>
</dbReference>
<comment type="caution">
    <text evidence="3">The sequence shown here is derived from an EMBL/GenBank/DDBJ whole genome shotgun (WGS) entry which is preliminary data.</text>
</comment>
<dbReference type="RefSeq" id="WP_107724382.1">
    <property type="nucleotide sequence ID" value="NZ_PZZP01000001.1"/>
</dbReference>
<keyword evidence="1" id="KW-1133">Transmembrane helix</keyword>
<accession>A0A2T4Z6G8</accession>
<dbReference type="Proteomes" id="UP000241639">
    <property type="component" value="Unassembled WGS sequence"/>
</dbReference>